<accession>A0A8C6LAJ6</accession>
<evidence type="ECO:0000256" key="17">
    <source>
        <dbReference type="SAM" id="MobiDB-lite"/>
    </source>
</evidence>
<dbReference type="Proteomes" id="UP000694548">
    <property type="component" value="Chromosome sgr14"/>
</dbReference>
<reference evidence="21" key="2">
    <citation type="submission" date="2025-08" db="UniProtKB">
        <authorList>
            <consortium name="Ensembl"/>
        </authorList>
    </citation>
    <scope>IDENTIFICATION</scope>
</reference>
<feature type="transmembrane region" description="Helical" evidence="16">
    <location>
        <begin position="913"/>
        <end position="934"/>
    </location>
</feature>
<dbReference type="Gene3D" id="1.20.5.930">
    <property type="entry name" value="Bicelle-embedded integrin alpha(iib) transmembrane segment"/>
    <property type="match status" value="1"/>
</dbReference>
<dbReference type="InterPro" id="IPR032695">
    <property type="entry name" value="Integrin_dom_sf"/>
</dbReference>
<proteinExistence type="inferred from homology"/>
<dbReference type="GO" id="GO:0009897">
    <property type="term" value="C:external side of plasma membrane"/>
    <property type="evidence" value="ECO:0007669"/>
    <property type="project" value="TreeGrafter"/>
</dbReference>
<dbReference type="GO" id="GO:0001525">
    <property type="term" value="P:angiogenesis"/>
    <property type="evidence" value="ECO:0007669"/>
    <property type="project" value="TreeGrafter"/>
</dbReference>
<evidence type="ECO:0000259" key="20">
    <source>
        <dbReference type="Pfam" id="PF20806"/>
    </source>
</evidence>
<keyword evidence="4" id="KW-0479">Metal-binding</keyword>
<reference evidence="21" key="3">
    <citation type="submission" date="2025-09" db="UniProtKB">
        <authorList>
            <consortium name="Ensembl"/>
        </authorList>
    </citation>
    <scope>IDENTIFICATION</scope>
</reference>
<evidence type="ECO:0000256" key="10">
    <source>
        <dbReference type="ARBA" id="ARBA00023037"/>
    </source>
</evidence>
<feature type="repeat" description="FG-GAP" evidence="15">
    <location>
        <begin position="345"/>
        <end position="408"/>
    </location>
</feature>
<evidence type="ECO:0000313" key="22">
    <source>
        <dbReference type="Proteomes" id="UP000694548"/>
    </source>
</evidence>
<feature type="domain" description="Integrin alpha first immunoglubulin-like" evidence="18">
    <location>
        <begin position="393"/>
        <end position="547"/>
    </location>
</feature>
<keyword evidence="12" id="KW-1015">Disulfide bond</keyword>
<comment type="similarity">
    <text evidence="2 16">Belongs to the integrin alpha chain family.</text>
</comment>
<keyword evidence="14" id="KW-0325">Glycoprotein</keyword>
<dbReference type="Pfam" id="PF01839">
    <property type="entry name" value="FG-GAP"/>
    <property type="match status" value="2"/>
</dbReference>
<comment type="subcellular location">
    <subcellularLocation>
        <location evidence="1 16">Membrane</location>
        <topology evidence="1 16">Single-pass type I membrane protein</topology>
    </subcellularLocation>
</comment>
<evidence type="ECO:0000256" key="14">
    <source>
        <dbReference type="ARBA" id="ARBA00023180"/>
    </source>
</evidence>
<evidence type="ECO:0000259" key="18">
    <source>
        <dbReference type="Pfam" id="PF08441"/>
    </source>
</evidence>
<keyword evidence="8 16" id="KW-0130">Cell adhesion</keyword>
<dbReference type="PRINTS" id="PR01185">
    <property type="entry name" value="INTEGRINA"/>
</dbReference>
<feature type="domain" description="Integrin alpha third immunoglobulin-like" evidence="20">
    <location>
        <begin position="693"/>
        <end position="902"/>
    </location>
</feature>
<evidence type="ECO:0000256" key="6">
    <source>
        <dbReference type="ARBA" id="ARBA00022737"/>
    </source>
</evidence>
<name>A0A8C6LAJ6_NOTFU</name>
<organism evidence="21 22">
    <name type="scientific">Nothobranchius furzeri</name>
    <name type="common">Turquoise killifish</name>
    <dbReference type="NCBI Taxonomy" id="105023"/>
    <lineage>
        <taxon>Eukaryota</taxon>
        <taxon>Metazoa</taxon>
        <taxon>Chordata</taxon>
        <taxon>Craniata</taxon>
        <taxon>Vertebrata</taxon>
        <taxon>Euteleostomi</taxon>
        <taxon>Actinopterygii</taxon>
        <taxon>Neopterygii</taxon>
        <taxon>Teleostei</taxon>
        <taxon>Neoteleostei</taxon>
        <taxon>Acanthomorphata</taxon>
        <taxon>Ovalentaria</taxon>
        <taxon>Atherinomorphae</taxon>
        <taxon>Cyprinodontiformes</taxon>
        <taxon>Nothobranchiidae</taxon>
        <taxon>Nothobranchius</taxon>
    </lineage>
</organism>
<keyword evidence="11 16" id="KW-0472">Membrane</keyword>
<feature type="region of interest" description="Disordered" evidence="17">
    <location>
        <begin position="784"/>
        <end position="806"/>
    </location>
</feature>
<dbReference type="Pfam" id="PF08441">
    <property type="entry name" value="Integrin_A_Ig_1"/>
    <property type="match status" value="1"/>
</dbReference>
<reference evidence="21" key="1">
    <citation type="submission" date="2014-08" db="EMBL/GenBank/DDBJ databases">
        <authorList>
            <person name="Senf B."/>
            <person name="Petzold A."/>
            <person name="Downie B.R."/>
            <person name="Koch P."/>
            <person name="Platzer M."/>
        </authorList>
    </citation>
    <scope>NUCLEOTIDE SEQUENCE [LARGE SCALE GENOMIC DNA]</scope>
    <source>
        <strain evidence="21">GRZ</strain>
    </source>
</reference>
<evidence type="ECO:0000256" key="9">
    <source>
        <dbReference type="ARBA" id="ARBA00022989"/>
    </source>
</evidence>
<dbReference type="GeneTree" id="ENSGT00940000158361"/>
<evidence type="ECO:0000256" key="2">
    <source>
        <dbReference type="ARBA" id="ARBA00008054"/>
    </source>
</evidence>
<protein>
    <submittedName>
        <fullName evidence="21">Integrin, alpha V</fullName>
    </submittedName>
</protein>
<dbReference type="Pfam" id="PF20806">
    <property type="entry name" value="Integrin_A_Ig_3"/>
    <property type="match status" value="1"/>
</dbReference>
<dbReference type="AlphaFoldDB" id="A0A8C6LAJ6"/>
<feature type="repeat" description="FG-GAP" evidence="15">
    <location>
        <begin position="283"/>
        <end position="341"/>
    </location>
</feature>
<dbReference type="InterPro" id="IPR013519">
    <property type="entry name" value="Int_alpha_beta-p"/>
</dbReference>
<dbReference type="Gene3D" id="2.60.40.1460">
    <property type="entry name" value="Integrin domains. Chain A, domain 2"/>
    <property type="match status" value="1"/>
</dbReference>
<keyword evidence="13 16" id="KW-0675">Receptor</keyword>
<dbReference type="InterPro" id="IPR018184">
    <property type="entry name" value="Integrin_alpha_C_CS"/>
</dbReference>
<keyword evidence="3 16" id="KW-0812">Transmembrane</keyword>
<dbReference type="SMART" id="SM00191">
    <property type="entry name" value="Int_alpha"/>
    <property type="match status" value="4"/>
</dbReference>
<gene>
    <name evidence="21" type="primary">ITGAV</name>
    <name evidence="21" type="synonym">itgav</name>
</gene>
<evidence type="ECO:0000256" key="3">
    <source>
        <dbReference type="ARBA" id="ARBA00022692"/>
    </source>
</evidence>
<dbReference type="PANTHER" id="PTHR23220">
    <property type="entry name" value="INTEGRIN ALPHA"/>
    <property type="match status" value="1"/>
</dbReference>
<dbReference type="InterPro" id="IPR013517">
    <property type="entry name" value="FG-GAP"/>
</dbReference>
<dbReference type="PANTHER" id="PTHR23220:SF4">
    <property type="entry name" value="INTEGRIN ALPHA-V"/>
    <property type="match status" value="1"/>
</dbReference>
<dbReference type="FunFam" id="2.60.40.1460:FF:000001">
    <property type="entry name" value="Integrin, alpha V"/>
    <property type="match status" value="1"/>
</dbReference>
<dbReference type="PROSITE" id="PS51470">
    <property type="entry name" value="FG_GAP"/>
    <property type="match status" value="4"/>
</dbReference>
<sequence length="965" mass="105792">MAGGGRPALGLLVLVGLLFHRCGSFNLDVDKPSVFAGPERSYFGFSVDFFNSDILIGAPRANLTSSSTVVERGAVFTCPWSSSSSCQQVQFDTSGTGTSWFCFTGRHRGLACAPLYQWSTFGMSEREPVGTCYLKKGSTVVEYSPCRTSGFFSLISDDVSEIFTRAGAAFIVPYQNTLATKSAGPQYDDSYLDFVTGVPRGQQALGYVNIFNGLNMASMINFTGSQMAAYFGHSVAVSDVNNDGLVDLLVGAPLFMDRGSDGKLREVGQVAVYLSRGGFSFQLPQFLTGSEVYARYGSAIAALGDLDKDGFNDVAISAPYGGPDHNGLVYIHNGRPKGPDSSPSQVLQGKWASSYMPASFGYSMTGNTDVDQNGYPDLVVGVFGADKAVLYRARPVISVNATLDITPQIINPEEKTCKKDLSGSMVSCFKVKYCIAAAGAGAPEKLNFRVDLTLDRLKQAATKRALFLFSQTFQYSKNMTVENNKRAMCEEQEVFLKDEFRDKITPISVAMEYSLDYQLAADPTGLKPIVDVSVPTNVTKQAHILLDCGDDNICKPDLRLSVKSDRDQIYFGDDNALTLEVSAENQGEGAYEAELHVFPPQQADFTGVVRSQTLSRLSCAYKKENQTKMVVCDLGNPMKGGTKVLAELRFSVHQLSEEDTAVRFDLQIVSSNQFNNTSPRRSSITNLEVLAKVSIRGSSSPSQVLLPIANWKPKDPPEVGDDIGPQIVHVFELLNNGPSTFSKASLNVMWPYRLKNGSLLYITSFDTEGPINCTTDVEINPLNVSNTSIVPPRERETEGRNQNHVHKRDLEPRDLQSDLQTLDCTTATCLSLRCQVGRLERTKNAILFIYSRLAVDNFLRTENQNRSYVVRSKASFEVIEMPYKNSPTLPSNTTIVSMSVMWVADTAQPVPGWVVALAVLAGLLLLALLIFIMYKLGFFKRVRPPQEDCTEKEQLQPEENGNTEA</sequence>
<dbReference type="GO" id="GO:0098609">
    <property type="term" value="P:cell-cell adhesion"/>
    <property type="evidence" value="ECO:0007669"/>
    <property type="project" value="TreeGrafter"/>
</dbReference>
<dbReference type="InterPro" id="IPR048286">
    <property type="entry name" value="Integrin_alpha_Ig-like_3"/>
</dbReference>
<evidence type="ECO:0000256" key="7">
    <source>
        <dbReference type="ARBA" id="ARBA00022837"/>
    </source>
</evidence>
<evidence type="ECO:0000256" key="5">
    <source>
        <dbReference type="ARBA" id="ARBA00022729"/>
    </source>
</evidence>
<evidence type="ECO:0000256" key="11">
    <source>
        <dbReference type="ARBA" id="ARBA00023136"/>
    </source>
</evidence>
<dbReference type="InterPro" id="IPR000413">
    <property type="entry name" value="Integrin_alpha"/>
</dbReference>
<dbReference type="GO" id="GO:0033627">
    <property type="term" value="P:cell adhesion mediated by integrin"/>
    <property type="evidence" value="ECO:0007669"/>
    <property type="project" value="TreeGrafter"/>
</dbReference>
<dbReference type="InterPro" id="IPR028994">
    <property type="entry name" value="Integrin_alpha_N"/>
</dbReference>
<dbReference type="GO" id="GO:0007229">
    <property type="term" value="P:integrin-mediated signaling pathway"/>
    <property type="evidence" value="ECO:0007669"/>
    <property type="project" value="UniProtKB-KW"/>
</dbReference>
<dbReference type="PROSITE" id="PS00242">
    <property type="entry name" value="INTEGRIN_ALPHA"/>
    <property type="match status" value="1"/>
</dbReference>
<feature type="repeat" description="FG-GAP" evidence="15">
    <location>
        <begin position="28"/>
        <end position="87"/>
    </location>
</feature>
<dbReference type="SUPFAM" id="SSF69179">
    <property type="entry name" value="Integrin domains"/>
    <property type="match status" value="3"/>
</dbReference>
<evidence type="ECO:0000256" key="12">
    <source>
        <dbReference type="ARBA" id="ARBA00023157"/>
    </source>
</evidence>
<dbReference type="FunFam" id="1.20.5.930:FF:000001">
    <property type="entry name" value="Integrin subunit alpha V"/>
    <property type="match status" value="1"/>
</dbReference>
<dbReference type="Gene3D" id="2.60.40.1510">
    <property type="entry name" value="ntegrin, alpha v. Chain A, domain 3"/>
    <property type="match status" value="1"/>
</dbReference>
<keyword evidence="22" id="KW-1185">Reference proteome</keyword>
<evidence type="ECO:0000313" key="21">
    <source>
        <dbReference type="Ensembl" id="ENSNFUP00015016157.1"/>
    </source>
</evidence>
<dbReference type="Gene3D" id="2.130.10.130">
    <property type="entry name" value="Integrin alpha, N-terminal"/>
    <property type="match status" value="1"/>
</dbReference>
<dbReference type="Pfam" id="PF00357">
    <property type="entry name" value="Integrin_alpha"/>
    <property type="match status" value="1"/>
</dbReference>
<evidence type="ECO:0000259" key="19">
    <source>
        <dbReference type="Pfam" id="PF20805"/>
    </source>
</evidence>
<dbReference type="InterPro" id="IPR048285">
    <property type="entry name" value="Integrin_alpha_Ig-like_2"/>
</dbReference>
<evidence type="ECO:0000256" key="8">
    <source>
        <dbReference type="ARBA" id="ARBA00022889"/>
    </source>
</evidence>
<keyword evidence="5 16" id="KW-0732">Signal</keyword>
<keyword evidence="6" id="KW-0677">Repeat</keyword>
<feature type="compositionally biased region" description="Basic and acidic residues" evidence="17">
    <location>
        <begin position="792"/>
        <end position="801"/>
    </location>
</feature>
<dbReference type="GO" id="GO:0007160">
    <property type="term" value="P:cell-matrix adhesion"/>
    <property type="evidence" value="ECO:0007669"/>
    <property type="project" value="TreeGrafter"/>
</dbReference>
<evidence type="ECO:0000256" key="15">
    <source>
        <dbReference type="PROSITE-ProRule" id="PRU00803"/>
    </source>
</evidence>
<dbReference type="Gene3D" id="2.60.40.1530">
    <property type="entry name" value="ntegrin, alpha v. Chain A, domain 4"/>
    <property type="match status" value="1"/>
</dbReference>
<dbReference type="FunFam" id="2.60.40.1510:FF:000001">
    <property type="entry name" value="Integrin alpha V"/>
    <property type="match status" value="1"/>
</dbReference>
<evidence type="ECO:0000256" key="4">
    <source>
        <dbReference type="ARBA" id="ARBA00022723"/>
    </source>
</evidence>
<feature type="repeat" description="FG-GAP" evidence="15">
    <location>
        <begin position="217"/>
        <end position="282"/>
    </location>
</feature>
<dbReference type="Ensembl" id="ENSNFUT00015016926.1">
    <property type="protein sequence ID" value="ENSNFUP00015016157.1"/>
    <property type="gene ID" value="ENSNFUG00015007508.1"/>
</dbReference>
<dbReference type="InterPro" id="IPR013649">
    <property type="entry name" value="Integrin_alpha_Ig-like_1"/>
</dbReference>
<keyword evidence="7" id="KW-0106">Calcium</keyword>
<evidence type="ECO:0000256" key="16">
    <source>
        <dbReference type="RuleBase" id="RU003762"/>
    </source>
</evidence>
<feature type="signal peptide" evidence="16">
    <location>
        <begin position="1"/>
        <end position="24"/>
    </location>
</feature>
<evidence type="ECO:0000256" key="1">
    <source>
        <dbReference type="ARBA" id="ARBA00004479"/>
    </source>
</evidence>
<dbReference type="Pfam" id="PF20805">
    <property type="entry name" value="Integrin_A_Ig_2"/>
    <property type="match status" value="1"/>
</dbReference>
<dbReference type="GO" id="GO:0008305">
    <property type="term" value="C:integrin complex"/>
    <property type="evidence" value="ECO:0007669"/>
    <property type="project" value="InterPro"/>
</dbReference>
<dbReference type="GO" id="GO:0005178">
    <property type="term" value="F:integrin binding"/>
    <property type="evidence" value="ECO:0007669"/>
    <property type="project" value="TreeGrafter"/>
</dbReference>
<feature type="chain" id="PRO_5034841929" evidence="16">
    <location>
        <begin position="25"/>
        <end position="965"/>
    </location>
</feature>
<feature type="domain" description="Integrin alpha second immunoglobulin-like" evidence="19">
    <location>
        <begin position="548"/>
        <end position="677"/>
    </location>
</feature>
<keyword evidence="9 16" id="KW-1133">Transmembrane helix</keyword>
<evidence type="ECO:0000256" key="13">
    <source>
        <dbReference type="ARBA" id="ARBA00023170"/>
    </source>
</evidence>
<keyword evidence="10 16" id="KW-0401">Integrin</keyword>
<dbReference type="SUPFAM" id="SSF69318">
    <property type="entry name" value="Integrin alpha N-terminal domain"/>
    <property type="match status" value="1"/>
</dbReference>
<dbReference type="GO" id="GO:0046872">
    <property type="term" value="F:metal ion binding"/>
    <property type="evidence" value="ECO:0007669"/>
    <property type="project" value="UniProtKB-KW"/>
</dbReference>